<dbReference type="PANTHER" id="PTHR48105">
    <property type="entry name" value="THIOREDOXIN REDUCTASE 1-RELATED-RELATED"/>
    <property type="match status" value="1"/>
</dbReference>
<organism evidence="4 5">
    <name type="scientific">Blautia hydrogenotrophica (strain DSM 10507 / JCM 14656 / S5a33)</name>
    <name type="common">Ruminococcus hydrogenotrophicus</name>
    <dbReference type="NCBI Taxonomy" id="476272"/>
    <lineage>
        <taxon>Bacteria</taxon>
        <taxon>Bacillati</taxon>
        <taxon>Bacillota</taxon>
        <taxon>Clostridia</taxon>
        <taxon>Lachnospirales</taxon>
        <taxon>Lachnospiraceae</taxon>
        <taxon>Blautia</taxon>
    </lineage>
</organism>
<dbReference type="Gene3D" id="3.50.50.60">
    <property type="entry name" value="FAD/NAD(P)-binding domain"/>
    <property type="match status" value="2"/>
</dbReference>
<dbReference type="eggNOG" id="COG0492">
    <property type="taxonomic scope" value="Bacteria"/>
</dbReference>
<gene>
    <name evidence="4" type="ORF">RUMHYD_02673</name>
</gene>
<evidence type="ECO:0000313" key="5">
    <source>
        <dbReference type="Proteomes" id="UP000003100"/>
    </source>
</evidence>
<dbReference type="InterPro" id="IPR050097">
    <property type="entry name" value="Ferredoxin-NADP_redctase_2"/>
</dbReference>
<evidence type="ECO:0000256" key="1">
    <source>
        <dbReference type="ARBA" id="ARBA00022630"/>
    </source>
</evidence>
<dbReference type="AlphaFoldDB" id="C0CP73"/>
<proteinExistence type="predicted"/>
<dbReference type="GO" id="GO:0016491">
    <property type="term" value="F:oxidoreductase activity"/>
    <property type="evidence" value="ECO:0007669"/>
    <property type="project" value="UniProtKB-KW"/>
</dbReference>
<accession>C0CP73</accession>
<evidence type="ECO:0000313" key="4">
    <source>
        <dbReference type="EMBL" id="EEG48456.1"/>
    </source>
</evidence>
<evidence type="ECO:0000259" key="3">
    <source>
        <dbReference type="Pfam" id="PF07992"/>
    </source>
</evidence>
<dbReference type="InterPro" id="IPR036188">
    <property type="entry name" value="FAD/NAD-bd_sf"/>
</dbReference>
<dbReference type="HOGENOM" id="CLU_031864_5_3_9"/>
<comment type="caution">
    <text evidence="4">The sequence shown here is derived from an EMBL/GenBank/DDBJ whole genome shotgun (WGS) entry which is preliminary data.</text>
</comment>
<dbReference type="Pfam" id="PF07992">
    <property type="entry name" value="Pyr_redox_2"/>
    <property type="match status" value="1"/>
</dbReference>
<dbReference type="PATRIC" id="fig|476272.21.peg.803"/>
<dbReference type="PRINTS" id="PR00368">
    <property type="entry name" value="FADPNR"/>
</dbReference>
<dbReference type="PRINTS" id="PR00469">
    <property type="entry name" value="PNDRDTASEII"/>
</dbReference>
<dbReference type="InterPro" id="IPR023753">
    <property type="entry name" value="FAD/NAD-binding_dom"/>
</dbReference>
<dbReference type="Proteomes" id="UP000003100">
    <property type="component" value="Unassembled WGS sequence"/>
</dbReference>
<keyword evidence="2" id="KW-0560">Oxidoreductase</keyword>
<sequence>MEDIVIIGSGPAGISAALYAVRGNLSPLVLTNGVGALEKAERIQNYYGNKEFLTGQELHENGMEQARKMGVRFKETQVLGVHEEENFMIDTNEEPIPTKAVILATGARRKAPQIQGLKELEGRGVSYCAVCDAFFYRGKDVAVLGNGDFALHEADELVHLAGSVTILTNGEPLCFTRQHNYPVEERKILALEGSERVEQIRFADQDTVGIDGIFVAMGTAGSSEIARQLGAQITDRGEIVVDEQMQTNIPGIFAAGDCTGGLLQISKAVYEGTVAGIHAGHYIRKLRREKEK</sequence>
<keyword evidence="1" id="KW-0285">Flavoprotein</keyword>
<dbReference type="EMBL" id="ACBZ01000145">
    <property type="protein sequence ID" value="EEG48456.1"/>
    <property type="molecule type" value="Genomic_DNA"/>
</dbReference>
<keyword evidence="5" id="KW-1185">Reference proteome</keyword>
<name>C0CP73_BLAHS</name>
<feature type="domain" description="FAD/NAD(P)-binding" evidence="3">
    <location>
        <begin position="3"/>
        <end position="272"/>
    </location>
</feature>
<evidence type="ECO:0000256" key="2">
    <source>
        <dbReference type="ARBA" id="ARBA00023002"/>
    </source>
</evidence>
<dbReference type="GeneID" id="86822744"/>
<reference evidence="4 5" key="2">
    <citation type="submission" date="2009-02" db="EMBL/GenBank/DDBJ databases">
        <title>Draft genome sequence of Blautia hydrogenotrophica DSM 10507 (Ruminococcus hydrogenotrophicus DSM 10507).</title>
        <authorList>
            <person name="Sudarsanam P."/>
            <person name="Ley R."/>
            <person name="Guruge J."/>
            <person name="Turnbaugh P.J."/>
            <person name="Mahowald M."/>
            <person name="Liep D."/>
            <person name="Gordon J."/>
        </authorList>
    </citation>
    <scope>NUCLEOTIDE SEQUENCE [LARGE SCALE GENOMIC DNA]</scope>
    <source>
        <strain evidence="5">DSM 10507 / JCM 14656 / S5a33</strain>
    </source>
</reference>
<dbReference type="RefSeq" id="WP_005950223.1">
    <property type="nucleotide sequence ID" value="NZ_CP136423.1"/>
</dbReference>
<protein>
    <recommendedName>
        <fullName evidence="3">FAD/NAD(P)-binding domain-containing protein</fullName>
    </recommendedName>
</protein>
<dbReference type="SUPFAM" id="SSF51905">
    <property type="entry name" value="FAD/NAD(P)-binding domain"/>
    <property type="match status" value="1"/>
</dbReference>
<reference evidence="4 5" key="1">
    <citation type="submission" date="2009-01" db="EMBL/GenBank/DDBJ databases">
        <authorList>
            <person name="Fulton L."/>
            <person name="Clifton S."/>
            <person name="Fulton B."/>
            <person name="Xu J."/>
            <person name="Minx P."/>
            <person name="Pepin K.H."/>
            <person name="Johnson M."/>
            <person name="Bhonagiri V."/>
            <person name="Nash W.E."/>
            <person name="Mardis E.R."/>
            <person name="Wilson R.K."/>
        </authorList>
    </citation>
    <scope>NUCLEOTIDE SEQUENCE [LARGE SCALE GENOMIC DNA]</scope>
    <source>
        <strain evidence="5">DSM 10507 / JCM 14656 / S5a33</strain>
    </source>
</reference>